<reference evidence="1 4" key="3">
    <citation type="journal article" date="2017" name="Nat. Microbiol.">
        <title>Natural product diversity associated with the nematode symbionts Photorhabdus and Xenorhabdus.</title>
        <authorList>
            <person name="Tobias N.J."/>
            <person name="Wolff H."/>
            <person name="Djahanschiri B."/>
            <person name="Grundmann F."/>
            <person name="Kronenwerth M."/>
            <person name="Shi Y.M."/>
            <person name="Simonyi S."/>
            <person name="Grun P."/>
            <person name="Shapiro-Ilan D."/>
            <person name="Pidot S.J."/>
            <person name="Stinear T.P."/>
            <person name="Ebersberger I."/>
            <person name="Bode H.B."/>
        </authorList>
    </citation>
    <scope>NUCLEOTIDE SEQUENCE [LARGE SCALE GENOMIC DNA]</scope>
    <source>
        <strain evidence="1 4">DSM 16336</strain>
    </source>
</reference>
<dbReference type="Proteomes" id="UP000196435">
    <property type="component" value="Unassembled WGS sequence"/>
</dbReference>
<reference evidence="2" key="1">
    <citation type="submission" date="2016-12" db="EMBL/GenBank/DDBJ databases">
        <authorList>
            <person name="Song W.-J."/>
            <person name="Kurnit D.M."/>
        </authorList>
    </citation>
    <scope>NUCLEOTIDE SEQUENCE [LARGE SCALE GENOMIC DNA]</scope>
    <source>
        <strain evidence="2">HGB1681</strain>
    </source>
</reference>
<dbReference type="EMBL" id="FTLG01000230">
    <property type="protein sequence ID" value="SIP74774.1"/>
    <property type="molecule type" value="Genomic_DNA"/>
</dbReference>
<dbReference type="Proteomes" id="UP000224871">
    <property type="component" value="Unassembled WGS sequence"/>
</dbReference>
<evidence type="ECO:0000313" key="3">
    <source>
        <dbReference type="Proteomes" id="UP000196435"/>
    </source>
</evidence>
<evidence type="ECO:0000313" key="1">
    <source>
        <dbReference type="EMBL" id="PHM31322.1"/>
    </source>
</evidence>
<dbReference type="EMBL" id="NIBU01000039">
    <property type="protein sequence ID" value="PHM31322.1"/>
    <property type="molecule type" value="Genomic_DNA"/>
</dbReference>
<name>A0A1N6N158_9GAMM</name>
<gene>
    <name evidence="1" type="ORF">Xinn_02868</name>
    <name evidence="2" type="ORF">XIS1_840043</name>
</gene>
<keyword evidence="4" id="KW-1185">Reference proteome</keyword>
<evidence type="ECO:0000313" key="2">
    <source>
        <dbReference type="EMBL" id="SIP74774.1"/>
    </source>
</evidence>
<dbReference type="AlphaFoldDB" id="A0A1N6N158"/>
<dbReference type="OrthoDB" id="9951351at2"/>
<accession>A0A1N6N158</accession>
<dbReference type="RefSeq" id="WP_086954099.1">
    <property type="nucleotide sequence ID" value="NZ_CAWNQC010000236.1"/>
</dbReference>
<evidence type="ECO:0000313" key="4">
    <source>
        <dbReference type="Proteomes" id="UP000224871"/>
    </source>
</evidence>
<sequence length="67" mass="7892">MLVLPVEVNNINFEGATMEFINEVRASLRRERQSAIRFRDDYAVRKICVKMALSKRRCIRELMAIYG</sequence>
<proteinExistence type="predicted"/>
<protein>
    <submittedName>
        <fullName evidence="2">Uncharacterized protein</fullName>
    </submittedName>
</protein>
<organism evidence="2 3">
    <name type="scientific">Xenorhabdus innexi</name>
    <dbReference type="NCBI Taxonomy" id="290109"/>
    <lineage>
        <taxon>Bacteria</taxon>
        <taxon>Pseudomonadati</taxon>
        <taxon>Pseudomonadota</taxon>
        <taxon>Gammaproteobacteria</taxon>
        <taxon>Enterobacterales</taxon>
        <taxon>Morganellaceae</taxon>
        <taxon>Xenorhabdus</taxon>
    </lineage>
</organism>
<reference evidence="3" key="2">
    <citation type="submission" date="2016-12" db="EMBL/GenBank/DDBJ databases">
        <authorList>
            <person name="Gaudriault S."/>
        </authorList>
    </citation>
    <scope>NUCLEOTIDE SEQUENCE [LARGE SCALE GENOMIC DNA]</scope>
    <source>
        <strain evidence="3">HGB1681 (deposited as PTA-6826 in the American Type Culture Collection)</strain>
    </source>
</reference>